<dbReference type="EMBL" id="CP034206">
    <property type="protein sequence ID" value="QBZ59806.1"/>
    <property type="molecule type" value="Genomic_DNA"/>
</dbReference>
<keyword evidence="1" id="KW-0732">Signal</keyword>
<dbReference type="Proteomes" id="UP000294847">
    <property type="component" value="Chromosome 3"/>
</dbReference>
<evidence type="ECO:0000256" key="1">
    <source>
        <dbReference type="SAM" id="SignalP"/>
    </source>
</evidence>
<name>A0A4P7NDD0_PYROR</name>
<evidence type="ECO:0000313" key="3">
    <source>
        <dbReference type="Proteomes" id="UP000294847"/>
    </source>
</evidence>
<dbReference type="AlphaFoldDB" id="A0A4P7NDD0"/>
<proteinExistence type="predicted"/>
<evidence type="ECO:0000313" key="2">
    <source>
        <dbReference type="EMBL" id="QBZ59806.1"/>
    </source>
</evidence>
<protein>
    <submittedName>
        <fullName evidence="2">Uncharacterized protein</fullName>
    </submittedName>
</protein>
<accession>A0A4P7NDD0</accession>
<gene>
    <name evidence="2" type="ORF">PoMZ_04770</name>
</gene>
<reference evidence="2 3" key="1">
    <citation type="journal article" date="2019" name="Mol. Biol. Evol.">
        <title>Blast fungal genomes show frequent chromosomal changes, gene gains and losses, and effector gene turnover.</title>
        <authorList>
            <person name="Gomez Luciano L.B."/>
            <person name="Jason Tsai I."/>
            <person name="Chuma I."/>
            <person name="Tosa Y."/>
            <person name="Chen Y.H."/>
            <person name="Li J.Y."/>
            <person name="Li M.Y."/>
            <person name="Jade Lu M.Y."/>
            <person name="Nakayashiki H."/>
            <person name="Li W.H."/>
        </authorList>
    </citation>
    <scope>NUCLEOTIDE SEQUENCE [LARGE SCALE GENOMIC DNA]</scope>
    <source>
        <strain evidence="2">MZ5-1-6</strain>
    </source>
</reference>
<organism evidence="2 3">
    <name type="scientific">Pyricularia oryzae</name>
    <name type="common">Rice blast fungus</name>
    <name type="synonym">Magnaporthe oryzae</name>
    <dbReference type="NCBI Taxonomy" id="318829"/>
    <lineage>
        <taxon>Eukaryota</taxon>
        <taxon>Fungi</taxon>
        <taxon>Dikarya</taxon>
        <taxon>Ascomycota</taxon>
        <taxon>Pezizomycotina</taxon>
        <taxon>Sordariomycetes</taxon>
        <taxon>Sordariomycetidae</taxon>
        <taxon>Magnaporthales</taxon>
        <taxon>Pyriculariaceae</taxon>
        <taxon>Pyricularia</taxon>
    </lineage>
</organism>
<sequence>MHTVRLFITALTTLVVVPTSVVANPPMNWGNAYGHRGNTASYNSGQAATSHEPTQEYDLEPTYLSHFTGEPEVRRLRKDCEVWLLKDNQVQETRYANYKGSVNFLAIPPGPRLSVRLEWEQGGDNPCRGKVWRGEIPRGYYVSIVKPRMSPTSSPYAFKLHPEPDAARCHVVFASADGANTAEAKNIDFGKKTTFIGNYFTIIAEPDYVGPYRRRTCKARVVEGDIPGGMVVRVGDAGSYGFHQTLFPRGVSKP</sequence>
<feature type="signal peptide" evidence="1">
    <location>
        <begin position="1"/>
        <end position="23"/>
    </location>
</feature>
<feature type="chain" id="PRO_5020998753" evidence="1">
    <location>
        <begin position="24"/>
        <end position="254"/>
    </location>
</feature>